<keyword evidence="5" id="KW-0411">Iron-sulfur</keyword>
<evidence type="ECO:0000313" key="7">
    <source>
        <dbReference type="EMBL" id="MFC1851121.1"/>
    </source>
</evidence>
<dbReference type="NCBIfam" id="TIGR01958">
    <property type="entry name" value="nuoE_fam"/>
    <property type="match status" value="1"/>
</dbReference>
<evidence type="ECO:0000256" key="5">
    <source>
        <dbReference type="ARBA" id="ARBA00023014"/>
    </source>
</evidence>
<gene>
    <name evidence="7" type="primary">nuoE</name>
    <name evidence="7" type="ORF">ACFL27_13080</name>
</gene>
<dbReference type="Gene3D" id="3.40.30.10">
    <property type="entry name" value="Glutaredoxin"/>
    <property type="match status" value="1"/>
</dbReference>
<dbReference type="Pfam" id="PF01257">
    <property type="entry name" value="2Fe-2S_thioredx"/>
    <property type="match status" value="1"/>
</dbReference>
<protein>
    <submittedName>
        <fullName evidence="7">NADH-quinone oxidoreductase subunit NuoE</fullName>
        <ecNumber evidence="7">1.6.5.9</ecNumber>
    </submittedName>
</protein>
<dbReference type="InterPro" id="IPR036249">
    <property type="entry name" value="Thioredoxin-like_sf"/>
</dbReference>
<evidence type="ECO:0000256" key="4">
    <source>
        <dbReference type="ARBA" id="ARBA00023004"/>
    </source>
</evidence>
<evidence type="ECO:0000313" key="8">
    <source>
        <dbReference type="Proteomes" id="UP001594351"/>
    </source>
</evidence>
<evidence type="ECO:0000256" key="6">
    <source>
        <dbReference type="ARBA" id="ARBA00034078"/>
    </source>
</evidence>
<dbReference type="PANTHER" id="PTHR10371:SF3">
    <property type="entry name" value="NADH DEHYDROGENASE [UBIQUINONE] FLAVOPROTEIN 2, MITOCHONDRIAL"/>
    <property type="match status" value="1"/>
</dbReference>
<dbReference type="EC" id="1.6.5.9" evidence="7"/>
<accession>A0ABV6YY40</accession>
<dbReference type="EMBL" id="JBHPBY010000154">
    <property type="protein sequence ID" value="MFC1851121.1"/>
    <property type="molecule type" value="Genomic_DNA"/>
</dbReference>
<dbReference type="PIRSF" id="PIRSF000216">
    <property type="entry name" value="NADH_DH_24kDa"/>
    <property type="match status" value="1"/>
</dbReference>
<evidence type="ECO:0000256" key="3">
    <source>
        <dbReference type="ARBA" id="ARBA00022723"/>
    </source>
</evidence>
<dbReference type="InterPro" id="IPR041921">
    <property type="entry name" value="NuoE_N"/>
</dbReference>
<dbReference type="InterPro" id="IPR042128">
    <property type="entry name" value="NuoE_dom"/>
</dbReference>
<dbReference type="NCBIfam" id="NF005722">
    <property type="entry name" value="PRK07539.1-2"/>
    <property type="match status" value="1"/>
</dbReference>
<dbReference type="GO" id="GO:0050136">
    <property type="term" value="F:NADH dehydrogenase (quinone) (non-electrogenic) activity"/>
    <property type="evidence" value="ECO:0007669"/>
    <property type="project" value="UniProtKB-EC"/>
</dbReference>
<keyword evidence="4" id="KW-0408">Iron</keyword>
<keyword evidence="8" id="KW-1185">Reference proteome</keyword>
<dbReference type="SUPFAM" id="SSF52833">
    <property type="entry name" value="Thioredoxin-like"/>
    <property type="match status" value="1"/>
</dbReference>
<comment type="caution">
    <text evidence="7">The sequence shown here is derived from an EMBL/GenBank/DDBJ whole genome shotgun (WGS) entry which is preliminary data.</text>
</comment>
<dbReference type="Proteomes" id="UP001594351">
    <property type="component" value="Unassembled WGS sequence"/>
</dbReference>
<keyword evidence="2" id="KW-0001">2Fe-2S</keyword>
<dbReference type="CDD" id="cd03064">
    <property type="entry name" value="TRX_Fd_NuoE"/>
    <property type="match status" value="1"/>
</dbReference>
<reference evidence="7 8" key="1">
    <citation type="submission" date="2024-09" db="EMBL/GenBank/DDBJ databases">
        <title>Laminarin stimulates single cell rates of sulfate reduction while oxygen inhibits transcriptomic activity in coastal marine sediment.</title>
        <authorList>
            <person name="Lindsay M."/>
            <person name="Orcutt B."/>
            <person name="Emerson D."/>
            <person name="Stepanauskas R."/>
            <person name="D'Angelo T."/>
        </authorList>
    </citation>
    <scope>NUCLEOTIDE SEQUENCE [LARGE SCALE GENOMIC DNA]</scope>
    <source>
        <strain evidence="7">SAG AM-311-K15</strain>
    </source>
</reference>
<proteinExistence type="inferred from homology"/>
<organism evidence="7 8">
    <name type="scientific">candidate division CSSED10-310 bacterium</name>
    <dbReference type="NCBI Taxonomy" id="2855610"/>
    <lineage>
        <taxon>Bacteria</taxon>
        <taxon>Bacteria division CSSED10-310</taxon>
    </lineage>
</organism>
<keyword evidence="3" id="KW-0479">Metal-binding</keyword>
<dbReference type="Gene3D" id="1.10.10.1590">
    <property type="entry name" value="NADH-quinone oxidoreductase subunit E"/>
    <property type="match status" value="1"/>
</dbReference>
<evidence type="ECO:0000256" key="1">
    <source>
        <dbReference type="ARBA" id="ARBA00010643"/>
    </source>
</evidence>
<dbReference type="PROSITE" id="PS01099">
    <property type="entry name" value="COMPLEX1_24K"/>
    <property type="match status" value="1"/>
</dbReference>
<dbReference type="PANTHER" id="PTHR10371">
    <property type="entry name" value="NADH DEHYDROGENASE UBIQUINONE FLAVOPROTEIN 2, MITOCHONDRIAL"/>
    <property type="match status" value="1"/>
</dbReference>
<name>A0ABV6YY40_UNCC1</name>
<comment type="similarity">
    <text evidence="1">Belongs to the complex I 24 kDa subunit family.</text>
</comment>
<comment type="cofactor">
    <cofactor evidence="6">
        <name>[2Fe-2S] cluster</name>
        <dbReference type="ChEBI" id="CHEBI:190135"/>
    </cofactor>
</comment>
<keyword evidence="7" id="KW-0560">Oxidoreductase</keyword>
<dbReference type="InterPro" id="IPR002023">
    <property type="entry name" value="NuoE-like"/>
</dbReference>
<sequence length="159" mass="17809">MSLEEIFKEADLILPRYPLKEAALLPTLHLVQRSEGYLSPESIKAVSQYLEIPAVRVEKVISFYTMFRRQPVGKYLIQVCLNLSCSLLDADHLLDYLKGLLGIDVGQTTADGLFTLITVECLGSCGTAPMMQINDDYHENLTETKISEIIESLRKEAGE</sequence>
<evidence type="ECO:0000256" key="2">
    <source>
        <dbReference type="ARBA" id="ARBA00022714"/>
    </source>
</evidence>